<accession>A0A0F9H4W0</accession>
<name>A0A0F9H4W0_9ZZZZ</name>
<gene>
    <name evidence="1" type="ORF">LCGC14_1828760</name>
</gene>
<dbReference type="AlphaFoldDB" id="A0A0F9H4W0"/>
<sequence length="124" mass="13724">MPLDNKVRVAGSREGGMMTSEAKAEAKELIQDFVLINYDIPATEKKLRRQFLKKALAMGAQQFTESVYLLPYSETALEMANELESAGHAVVWAAHQHNVSKALEINLSMRTASKTAAKRLSSGW</sequence>
<comment type="caution">
    <text evidence="1">The sequence shown here is derived from an EMBL/GenBank/DDBJ whole genome shotgun (WGS) entry which is preliminary data.</text>
</comment>
<organism evidence="1">
    <name type="scientific">marine sediment metagenome</name>
    <dbReference type="NCBI Taxonomy" id="412755"/>
    <lineage>
        <taxon>unclassified sequences</taxon>
        <taxon>metagenomes</taxon>
        <taxon>ecological metagenomes</taxon>
    </lineage>
</organism>
<protein>
    <submittedName>
        <fullName evidence="1">Uncharacterized protein</fullName>
    </submittedName>
</protein>
<evidence type="ECO:0000313" key="1">
    <source>
        <dbReference type="EMBL" id="KKL98001.1"/>
    </source>
</evidence>
<proteinExistence type="predicted"/>
<dbReference type="EMBL" id="LAZR01018026">
    <property type="protein sequence ID" value="KKL98001.1"/>
    <property type="molecule type" value="Genomic_DNA"/>
</dbReference>
<reference evidence="1" key="1">
    <citation type="journal article" date="2015" name="Nature">
        <title>Complex archaea that bridge the gap between prokaryotes and eukaryotes.</title>
        <authorList>
            <person name="Spang A."/>
            <person name="Saw J.H."/>
            <person name="Jorgensen S.L."/>
            <person name="Zaremba-Niedzwiedzka K."/>
            <person name="Martijn J."/>
            <person name="Lind A.E."/>
            <person name="van Eijk R."/>
            <person name="Schleper C."/>
            <person name="Guy L."/>
            <person name="Ettema T.J."/>
        </authorList>
    </citation>
    <scope>NUCLEOTIDE SEQUENCE</scope>
</reference>